<dbReference type="AlphaFoldDB" id="A0A9W7E8H0"/>
<keyword evidence="2" id="KW-0285">Flavoprotein</keyword>
<comment type="caution">
    <text evidence="7">The sequence shown here is derived from an EMBL/GenBank/DDBJ whole genome shotgun (WGS) entry which is preliminary data.</text>
</comment>
<evidence type="ECO:0000256" key="5">
    <source>
        <dbReference type="ARBA" id="ARBA00023797"/>
    </source>
</evidence>
<dbReference type="EC" id="1.6.2.4" evidence="5"/>
<sequence>MRDSGRFDEYLDPDSLLAVSLKSPENSAVGEGLTGTRTLRELLTSRVDLGYTGVDVNSMHALSLYVDLSVGSGKGGGDSQYDKLVSMSTGSGEALFRDYVVRERRGLPDVLEEFDAVWGEGGITMEGLMEVFREMQPREFSIASSPGDTREKGTVEILAAVKKGTTRLGRRKEGMDDYYSSEWGDLGVLVWKAESQAGVAKVYVQDVVREREEEVADVILRRKGALLIAGGAKMASAVAREVGRILGDKISGGGMNSEKVGRKVMEGLRKKGRYAVESWT</sequence>
<evidence type="ECO:0000256" key="2">
    <source>
        <dbReference type="ARBA" id="ARBA00022630"/>
    </source>
</evidence>
<dbReference type="SUPFAM" id="SSF52343">
    <property type="entry name" value="Ferredoxin reductase-like, C-terminal NADP-linked domain"/>
    <property type="match status" value="1"/>
</dbReference>
<evidence type="ECO:0000256" key="1">
    <source>
        <dbReference type="ARBA" id="ARBA00001974"/>
    </source>
</evidence>
<dbReference type="Gene3D" id="3.40.50.80">
    <property type="entry name" value="Nucleotide-binding domain of ferredoxin-NADP reductase (FNR) module"/>
    <property type="match status" value="1"/>
</dbReference>
<dbReference type="InterPro" id="IPR003097">
    <property type="entry name" value="CysJ-like_FAD-binding"/>
</dbReference>
<keyword evidence="4" id="KW-0560">Oxidoreductase</keyword>
<dbReference type="PANTHER" id="PTHR19384:SF17">
    <property type="entry name" value="NADPH--CYTOCHROME P450 REDUCTASE"/>
    <property type="match status" value="1"/>
</dbReference>
<dbReference type="Gene3D" id="1.20.990.10">
    <property type="entry name" value="NADPH-cytochrome p450 Reductase, Chain A, domain 3"/>
    <property type="match status" value="1"/>
</dbReference>
<dbReference type="EMBL" id="BRXZ01002726">
    <property type="protein sequence ID" value="GMH68915.1"/>
    <property type="molecule type" value="Genomic_DNA"/>
</dbReference>
<organism evidence="7 8">
    <name type="scientific">Triparma retinervis</name>
    <dbReference type="NCBI Taxonomy" id="2557542"/>
    <lineage>
        <taxon>Eukaryota</taxon>
        <taxon>Sar</taxon>
        <taxon>Stramenopiles</taxon>
        <taxon>Ochrophyta</taxon>
        <taxon>Bolidophyceae</taxon>
        <taxon>Parmales</taxon>
        <taxon>Triparmaceae</taxon>
        <taxon>Triparma</taxon>
    </lineage>
</organism>
<protein>
    <recommendedName>
        <fullName evidence="5">NADPH--hemoprotein reductase</fullName>
        <ecNumber evidence="5">1.6.2.4</ecNumber>
    </recommendedName>
</protein>
<evidence type="ECO:0000259" key="6">
    <source>
        <dbReference type="Pfam" id="PF00667"/>
    </source>
</evidence>
<accession>A0A9W7E8H0</accession>
<dbReference type="InterPro" id="IPR039261">
    <property type="entry name" value="FNR_nucleotide-bd"/>
</dbReference>
<dbReference type="GO" id="GO:0003958">
    <property type="term" value="F:NADPH-hemoprotein reductase activity"/>
    <property type="evidence" value="ECO:0007669"/>
    <property type="project" value="UniProtKB-EC"/>
</dbReference>
<feature type="domain" description="Sulfite reductase [NADPH] flavoprotein alpha-component-like FAD-binding" evidence="6">
    <location>
        <begin position="18"/>
        <end position="175"/>
    </location>
</feature>
<dbReference type="SUPFAM" id="SSF63380">
    <property type="entry name" value="Riboflavin synthase domain-like"/>
    <property type="match status" value="1"/>
</dbReference>
<dbReference type="GO" id="GO:0005829">
    <property type="term" value="C:cytosol"/>
    <property type="evidence" value="ECO:0007669"/>
    <property type="project" value="TreeGrafter"/>
</dbReference>
<dbReference type="InterPro" id="IPR017938">
    <property type="entry name" value="Riboflavin_synthase-like_b-brl"/>
</dbReference>
<evidence type="ECO:0000313" key="7">
    <source>
        <dbReference type="EMBL" id="GMH68915.1"/>
    </source>
</evidence>
<evidence type="ECO:0000313" key="8">
    <source>
        <dbReference type="Proteomes" id="UP001165082"/>
    </source>
</evidence>
<dbReference type="PANTHER" id="PTHR19384">
    <property type="entry name" value="NITRIC OXIDE SYNTHASE-RELATED"/>
    <property type="match status" value="1"/>
</dbReference>
<keyword evidence="3" id="KW-0274">FAD</keyword>
<evidence type="ECO:0000256" key="4">
    <source>
        <dbReference type="ARBA" id="ARBA00023002"/>
    </source>
</evidence>
<comment type="cofactor">
    <cofactor evidence="1">
        <name>FAD</name>
        <dbReference type="ChEBI" id="CHEBI:57692"/>
    </cofactor>
</comment>
<gene>
    <name evidence="7" type="ORF">TrRE_jg7930</name>
</gene>
<keyword evidence="8" id="KW-1185">Reference proteome</keyword>
<dbReference type="Proteomes" id="UP001165082">
    <property type="component" value="Unassembled WGS sequence"/>
</dbReference>
<proteinExistence type="predicted"/>
<dbReference type="InterPro" id="IPR023173">
    <property type="entry name" value="NADPH_Cyt_P450_Rdtase_alpha"/>
</dbReference>
<dbReference type="GO" id="GO:0050660">
    <property type="term" value="F:flavin adenine dinucleotide binding"/>
    <property type="evidence" value="ECO:0007669"/>
    <property type="project" value="TreeGrafter"/>
</dbReference>
<reference evidence="7" key="1">
    <citation type="submission" date="2022-07" db="EMBL/GenBank/DDBJ databases">
        <title>Genome analysis of Parmales, a sister group of diatoms, reveals the evolutionary specialization of diatoms from phago-mixotrophs to photoautotrophs.</title>
        <authorList>
            <person name="Ban H."/>
            <person name="Sato S."/>
            <person name="Yoshikawa S."/>
            <person name="Kazumasa Y."/>
            <person name="Nakamura Y."/>
            <person name="Ichinomiya M."/>
            <person name="Saitoh K."/>
            <person name="Sato N."/>
            <person name="Blanc-Mathieu R."/>
            <person name="Endo H."/>
            <person name="Kuwata A."/>
            <person name="Ogata H."/>
        </authorList>
    </citation>
    <scope>NUCLEOTIDE SEQUENCE</scope>
</reference>
<name>A0A9W7E8H0_9STRA</name>
<dbReference type="OrthoDB" id="1856718at2759"/>
<evidence type="ECO:0000256" key="3">
    <source>
        <dbReference type="ARBA" id="ARBA00022827"/>
    </source>
</evidence>
<dbReference type="GO" id="GO:0010181">
    <property type="term" value="F:FMN binding"/>
    <property type="evidence" value="ECO:0007669"/>
    <property type="project" value="TreeGrafter"/>
</dbReference>
<dbReference type="Pfam" id="PF00667">
    <property type="entry name" value="FAD_binding_1"/>
    <property type="match status" value="1"/>
</dbReference>